<keyword evidence="2" id="KW-1185">Reference proteome</keyword>
<proteinExistence type="predicted"/>
<reference evidence="1" key="1">
    <citation type="submission" date="2019-04" db="EMBL/GenBank/DDBJ databases">
        <title>Microbes associate with the intestines of laboratory mice.</title>
        <authorList>
            <person name="Navarre W."/>
            <person name="Wong E."/>
            <person name="Huang K."/>
            <person name="Tropini C."/>
            <person name="Ng K."/>
            <person name="Yu B."/>
        </authorList>
    </citation>
    <scope>NUCLEOTIDE SEQUENCE</scope>
    <source>
        <strain evidence="1">NM01_1-7b</strain>
    </source>
</reference>
<keyword evidence="1" id="KW-0808">Transferase</keyword>
<keyword evidence="1" id="KW-0012">Acyltransferase</keyword>
<evidence type="ECO:0000313" key="1">
    <source>
        <dbReference type="EMBL" id="TGY95519.1"/>
    </source>
</evidence>
<name>A0AC61RUI0_9FIRM</name>
<organism evidence="1 2">
    <name type="scientific">Petralouisia muris</name>
    <dbReference type="NCBI Taxonomy" id="3032872"/>
    <lineage>
        <taxon>Bacteria</taxon>
        <taxon>Bacillati</taxon>
        <taxon>Bacillota</taxon>
        <taxon>Clostridia</taxon>
        <taxon>Lachnospirales</taxon>
        <taxon>Lachnospiraceae</taxon>
        <taxon>Petralouisia</taxon>
    </lineage>
</organism>
<accession>A0AC61RUI0</accession>
<comment type="caution">
    <text evidence="1">The sequence shown here is derived from an EMBL/GenBank/DDBJ whole genome shotgun (WGS) entry which is preliminary data.</text>
</comment>
<dbReference type="EMBL" id="SRYA01000028">
    <property type="protein sequence ID" value="TGY95519.1"/>
    <property type="molecule type" value="Genomic_DNA"/>
</dbReference>
<gene>
    <name evidence="1" type="ORF">E5329_14620</name>
</gene>
<sequence>MIRIILVAVFLISFLVLSIPILIIEWIVKKFNPYAADISSLRIVQWAFRVVLFLAGTKITVLGEEHVPKDQAVLYIPNHLSYFDIVITYSRCPGLTGYIAKDKMIRYPLLSNWMKRLYCLFLVRDDMKAGLKMVLTGIDQIKRGISVCIFPEGTRNPHPENGMLPFKEGSLKMAEKTGCPIIPIAITNTNNIFESHIPWIKKCHVIVEYGEPILIKELDKEQRKFSGAYTQSKIEEMLEKHKAMMQNETSL</sequence>
<dbReference type="Proteomes" id="UP000304953">
    <property type="component" value="Unassembled WGS sequence"/>
</dbReference>
<protein>
    <submittedName>
        <fullName evidence="1">1-acyl-sn-glycerol-3-phosphate acyltransferase</fullName>
    </submittedName>
</protein>
<evidence type="ECO:0000313" key="2">
    <source>
        <dbReference type="Proteomes" id="UP000304953"/>
    </source>
</evidence>